<dbReference type="PANTHER" id="PTHR43080:SF2">
    <property type="entry name" value="CBS DOMAIN-CONTAINING PROTEIN"/>
    <property type="match status" value="1"/>
</dbReference>
<dbReference type="AlphaFoldDB" id="A0A8J3QRD3"/>
<reference evidence="4" key="1">
    <citation type="submission" date="2021-01" db="EMBL/GenBank/DDBJ databases">
        <title>Whole genome shotgun sequence of Rugosimonospora africana NBRC 104875.</title>
        <authorList>
            <person name="Komaki H."/>
            <person name="Tamura T."/>
        </authorList>
    </citation>
    <scope>NUCLEOTIDE SEQUENCE</scope>
    <source>
        <strain evidence="4">NBRC 104875</strain>
    </source>
</reference>
<dbReference type="Pfam" id="PF00571">
    <property type="entry name" value="CBS"/>
    <property type="match status" value="2"/>
</dbReference>
<evidence type="ECO:0000313" key="5">
    <source>
        <dbReference type="Proteomes" id="UP000642748"/>
    </source>
</evidence>
<dbReference type="PANTHER" id="PTHR43080">
    <property type="entry name" value="CBS DOMAIN-CONTAINING PROTEIN CBSX3, MITOCHONDRIAL"/>
    <property type="match status" value="1"/>
</dbReference>
<accession>A0A8J3QRD3</accession>
<dbReference type="PROSITE" id="PS51371">
    <property type="entry name" value="CBS"/>
    <property type="match status" value="2"/>
</dbReference>
<organism evidence="4 5">
    <name type="scientific">Rugosimonospora africana</name>
    <dbReference type="NCBI Taxonomy" id="556532"/>
    <lineage>
        <taxon>Bacteria</taxon>
        <taxon>Bacillati</taxon>
        <taxon>Actinomycetota</taxon>
        <taxon>Actinomycetes</taxon>
        <taxon>Micromonosporales</taxon>
        <taxon>Micromonosporaceae</taxon>
        <taxon>Rugosimonospora</taxon>
    </lineage>
</organism>
<keyword evidence="1 2" id="KW-0129">CBS domain</keyword>
<feature type="domain" description="CBS" evidence="3">
    <location>
        <begin position="81"/>
        <end position="136"/>
    </location>
</feature>
<name>A0A8J3QRD3_9ACTN</name>
<sequence>MSVEGETMVQKVREVMTTAPVTVSGQANLTDAARMMRDRDIGDLFVMDDGELHGVLTDRDIVVRAAAEARDLNGTTVDEVCSHDIVDISPNDDADKVVMLMRARAVRRVPVMDGGKLIGMVALGDMSVERDTGSALSDISTAQPNR</sequence>
<comment type="caution">
    <text evidence="4">The sequence shown here is derived from an EMBL/GenBank/DDBJ whole genome shotgun (WGS) entry which is preliminary data.</text>
</comment>
<dbReference type="RefSeq" id="WP_239133713.1">
    <property type="nucleotide sequence ID" value="NZ_BONZ01000034.1"/>
</dbReference>
<evidence type="ECO:0000256" key="1">
    <source>
        <dbReference type="ARBA" id="ARBA00023122"/>
    </source>
</evidence>
<dbReference type="InterPro" id="IPR046342">
    <property type="entry name" value="CBS_dom_sf"/>
</dbReference>
<gene>
    <name evidence="4" type="ORF">Raf01_36660</name>
</gene>
<dbReference type="Proteomes" id="UP000642748">
    <property type="component" value="Unassembled WGS sequence"/>
</dbReference>
<evidence type="ECO:0000256" key="2">
    <source>
        <dbReference type="PROSITE-ProRule" id="PRU00703"/>
    </source>
</evidence>
<protein>
    <submittedName>
        <fullName evidence="4">Oxidoreductase</fullName>
    </submittedName>
</protein>
<evidence type="ECO:0000259" key="3">
    <source>
        <dbReference type="PROSITE" id="PS51371"/>
    </source>
</evidence>
<dbReference type="InterPro" id="IPR051257">
    <property type="entry name" value="Diverse_CBS-Domain"/>
</dbReference>
<dbReference type="SUPFAM" id="SSF54631">
    <property type="entry name" value="CBS-domain pair"/>
    <property type="match status" value="1"/>
</dbReference>
<keyword evidence="5" id="KW-1185">Reference proteome</keyword>
<feature type="domain" description="CBS" evidence="3">
    <location>
        <begin position="16"/>
        <end position="72"/>
    </location>
</feature>
<evidence type="ECO:0000313" key="4">
    <source>
        <dbReference type="EMBL" id="GIH15494.1"/>
    </source>
</evidence>
<dbReference type="CDD" id="cd04622">
    <property type="entry name" value="CBS_pair_HRP1_like"/>
    <property type="match status" value="1"/>
</dbReference>
<dbReference type="EMBL" id="BONZ01000034">
    <property type="protein sequence ID" value="GIH15494.1"/>
    <property type="molecule type" value="Genomic_DNA"/>
</dbReference>
<proteinExistence type="predicted"/>
<dbReference type="Gene3D" id="3.10.580.10">
    <property type="entry name" value="CBS-domain"/>
    <property type="match status" value="1"/>
</dbReference>
<dbReference type="SMART" id="SM00116">
    <property type="entry name" value="CBS"/>
    <property type="match status" value="2"/>
</dbReference>
<dbReference type="InterPro" id="IPR000644">
    <property type="entry name" value="CBS_dom"/>
</dbReference>